<evidence type="ECO:0000256" key="6">
    <source>
        <dbReference type="ARBA" id="ARBA00022840"/>
    </source>
</evidence>
<dbReference type="PANTHER" id="PTHR21499:SF59">
    <property type="entry name" value="ASPARTOKINASE"/>
    <property type="match status" value="1"/>
</dbReference>
<reference evidence="8 9" key="1">
    <citation type="journal article" date="2019" name="Sci. Rep.">
        <title>Comparative genomics of chytrid fungi reveal insights into the obligate biotrophic and pathogenic lifestyle of Synchytrium endobioticum.</title>
        <authorList>
            <person name="van de Vossenberg B.T.L.H."/>
            <person name="Warris S."/>
            <person name="Nguyen H.D.T."/>
            <person name="van Gent-Pelzer M.P.E."/>
            <person name="Joly D.L."/>
            <person name="van de Geest H.C."/>
            <person name="Bonants P.J.M."/>
            <person name="Smith D.S."/>
            <person name="Levesque C.A."/>
            <person name="van der Lee T.A.J."/>
        </authorList>
    </citation>
    <scope>NUCLEOTIDE SEQUENCE [LARGE SCALE GENOMIC DNA]</scope>
    <source>
        <strain evidence="8 9">CBS 675.73</strain>
    </source>
</reference>
<evidence type="ECO:0000256" key="2">
    <source>
        <dbReference type="ARBA" id="ARBA00013059"/>
    </source>
</evidence>
<dbReference type="GO" id="GO:0009089">
    <property type="term" value="P:lysine biosynthetic process via diaminopimelate"/>
    <property type="evidence" value="ECO:0007669"/>
    <property type="project" value="TreeGrafter"/>
</dbReference>
<dbReference type="EC" id="2.7.2.4" evidence="2"/>
<name>A0A507CEQ2_9FUNG</name>
<keyword evidence="4" id="KW-0547">Nucleotide-binding</keyword>
<feature type="domain" description="ACT" evidence="7">
    <location>
        <begin position="89"/>
        <end position="153"/>
    </location>
</feature>
<dbReference type="InterPro" id="IPR002912">
    <property type="entry name" value="ACT_dom"/>
</dbReference>
<evidence type="ECO:0000256" key="4">
    <source>
        <dbReference type="ARBA" id="ARBA00022741"/>
    </source>
</evidence>
<dbReference type="GO" id="GO:0005829">
    <property type="term" value="C:cytosol"/>
    <property type="evidence" value="ECO:0007669"/>
    <property type="project" value="TreeGrafter"/>
</dbReference>
<dbReference type="Pfam" id="PF22468">
    <property type="entry name" value="ACT_9"/>
    <property type="match status" value="1"/>
</dbReference>
<dbReference type="SUPFAM" id="SSF55021">
    <property type="entry name" value="ACT-like"/>
    <property type="match status" value="2"/>
</dbReference>
<dbReference type="Proteomes" id="UP000320333">
    <property type="component" value="Unassembled WGS sequence"/>
</dbReference>
<dbReference type="STRING" id="246404.A0A507CEQ2"/>
<keyword evidence="5" id="KW-0418">Kinase</keyword>
<protein>
    <recommendedName>
        <fullName evidence="2">aspartate kinase</fullName>
        <ecNumber evidence="2">2.7.2.4</ecNumber>
    </recommendedName>
</protein>
<dbReference type="Gene3D" id="3.30.70.260">
    <property type="match status" value="2"/>
</dbReference>
<dbReference type="OrthoDB" id="4323675at2759"/>
<dbReference type="InterPro" id="IPR054352">
    <property type="entry name" value="ACT_Aspartokinase"/>
</dbReference>
<dbReference type="EMBL" id="QEAP01001864">
    <property type="protein sequence ID" value="TPX39990.1"/>
    <property type="molecule type" value="Genomic_DNA"/>
</dbReference>
<dbReference type="AlphaFoldDB" id="A0A507CEQ2"/>
<evidence type="ECO:0000256" key="5">
    <source>
        <dbReference type="ARBA" id="ARBA00022777"/>
    </source>
</evidence>
<sequence>MATAITIKENITVLNIHSNRKSVSHGFFAKIFSTLDRFGIVVDLISTSEVHVSMALGPHISGDKIKLAVSELQKYAVVDTIGDMTILSLVGREMRHMVGIASLMFSTLAKNHINLEMISQGASEINISCVIDGTMGVKALQVVHDACILGETD</sequence>
<dbReference type="PROSITE" id="PS51671">
    <property type="entry name" value="ACT"/>
    <property type="match status" value="1"/>
</dbReference>
<evidence type="ECO:0000259" key="7">
    <source>
        <dbReference type="PROSITE" id="PS51671"/>
    </source>
</evidence>
<dbReference type="PANTHER" id="PTHR21499">
    <property type="entry name" value="ASPARTATE KINASE"/>
    <property type="match status" value="1"/>
</dbReference>
<evidence type="ECO:0000313" key="8">
    <source>
        <dbReference type="EMBL" id="TPX39990.1"/>
    </source>
</evidence>
<comment type="caution">
    <text evidence="8">The sequence shown here is derived from an EMBL/GenBank/DDBJ whole genome shotgun (WGS) entry which is preliminary data.</text>
</comment>
<dbReference type="GO" id="GO:0005524">
    <property type="term" value="F:ATP binding"/>
    <property type="evidence" value="ECO:0007669"/>
    <property type="project" value="UniProtKB-KW"/>
</dbReference>
<keyword evidence="6" id="KW-0067">ATP-binding</keyword>
<dbReference type="GO" id="GO:0009090">
    <property type="term" value="P:homoserine biosynthetic process"/>
    <property type="evidence" value="ECO:0007669"/>
    <property type="project" value="TreeGrafter"/>
</dbReference>
<keyword evidence="9" id="KW-1185">Reference proteome</keyword>
<accession>A0A507CEQ2</accession>
<evidence type="ECO:0000256" key="3">
    <source>
        <dbReference type="ARBA" id="ARBA00022679"/>
    </source>
</evidence>
<evidence type="ECO:0000313" key="9">
    <source>
        <dbReference type="Proteomes" id="UP000320333"/>
    </source>
</evidence>
<organism evidence="8 9">
    <name type="scientific">Chytriomyces confervae</name>
    <dbReference type="NCBI Taxonomy" id="246404"/>
    <lineage>
        <taxon>Eukaryota</taxon>
        <taxon>Fungi</taxon>
        <taxon>Fungi incertae sedis</taxon>
        <taxon>Chytridiomycota</taxon>
        <taxon>Chytridiomycota incertae sedis</taxon>
        <taxon>Chytridiomycetes</taxon>
        <taxon>Chytridiales</taxon>
        <taxon>Chytriomycetaceae</taxon>
        <taxon>Chytriomyces</taxon>
    </lineage>
</organism>
<dbReference type="InterPro" id="IPR045865">
    <property type="entry name" value="ACT-like_dom_sf"/>
</dbReference>
<dbReference type="GO" id="GO:0004072">
    <property type="term" value="F:aspartate kinase activity"/>
    <property type="evidence" value="ECO:0007669"/>
    <property type="project" value="UniProtKB-EC"/>
</dbReference>
<gene>
    <name evidence="8" type="ORF">CcCBS67573_g10646</name>
</gene>
<comment type="similarity">
    <text evidence="1">Belongs to the aspartokinase family.</text>
</comment>
<keyword evidence="3" id="KW-0808">Transferase</keyword>
<dbReference type="FunFam" id="3.30.2130.10:FF:000001">
    <property type="entry name" value="Bifunctional aspartokinase/homoserine dehydrogenase"/>
    <property type="match status" value="1"/>
</dbReference>
<proteinExistence type="inferred from homology"/>
<evidence type="ECO:0000256" key="1">
    <source>
        <dbReference type="ARBA" id="ARBA00010122"/>
    </source>
</evidence>